<feature type="domain" description="Metallo-beta-lactamase" evidence="1">
    <location>
        <begin position="37"/>
        <end position="228"/>
    </location>
</feature>
<proteinExistence type="predicted"/>
<dbReference type="EMBL" id="DRLD01000064">
    <property type="protein sequence ID" value="HED09481.1"/>
    <property type="molecule type" value="Genomic_DNA"/>
</dbReference>
<evidence type="ECO:0000259" key="1">
    <source>
        <dbReference type="SMART" id="SM00849"/>
    </source>
</evidence>
<dbReference type="PANTHER" id="PTHR43041:SF1">
    <property type="entry name" value="METALLO-BETA-LACTAMASE DOMAIN-CONTAINING PROTEIN"/>
    <property type="match status" value="1"/>
</dbReference>
<accession>A0A7V1PU51</accession>
<dbReference type="InterPro" id="IPR036866">
    <property type="entry name" value="RibonucZ/Hydroxyglut_hydro"/>
</dbReference>
<organism evidence="2">
    <name type="scientific">Caldithrix abyssi</name>
    <dbReference type="NCBI Taxonomy" id="187145"/>
    <lineage>
        <taxon>Bacteria</taxon>
        <taxon>Pseudomonadati</taxon>
        <taxon>Calditrichota</taxon>
        <taxon>Calditrichia</taxon>
        <taxon>Calditrichales</taxon>
        <taxon>Calditrichaceae</taxon>
        <taxon>Caldithrix</taxon>
    </lineage>
</organism>
<dbReference type="SMART" id="SM00849">
    <property type="entry name" value="Lactamase_B"/>
    <property type="match status" value="1"/>
</dbReference>
<evidence type="ECO:0000313" key="2">
    <source>
        <dbReference type="EMBL" id="HED09481.1"/>
    </source>
</evidence>
<dbReference type="PANTHER" id="PTHR43041">
    <property type="entry name" value="HYDROLASE, METALLO-BETA-LACTAMASE SUPERFAMILY"/>
    <property type="match status" value="1"/>
</dbReference>
<dbReference type="InterPro" id="IPR045761">
    <property type="entry name" value="ODP_dom"/>
</dbReference>
<reference evidence="2" key="1">
    <citation type="journal article" date="2020" name="mSystems">
        <title>Genome- and Community-Level Interaction Insights into Carbon Utilization and Element Cycling Functions of Hydrothermarchaeota in Hydrothermal Sediment.</title>
        <authorList>
            <person name="Zhou Z."/>
            <person name="Liu Y."/>
            <person name="Xu W."/>
            <person name="Pan J."/>
            <person name="Luo Z.H."/>
            <person name="Li M."/>
        </authorList>
    </citation>
    <scope>NUCLEOTIDE SEQUENCE [LARGE SCALE GENOMIC DNA]</scope>
    <source>
        <strain evidence="2">HyVt-456</strain>
    </source>
</reference>
<sequence>MNITNQTSMDNTKPFEIAHNIYWIGKKTGFDLEMNVYLRIFEKDNRKINMLIDPGPPTDFDIIEQNLKTVLGKDFKIHFAFINHQDPDVGYNALFFQRYFPNMQIITTEDTWRLIRFYGLNPKKFIAVDKFKSRSIKMITGHKLTFVPTPYCHFRGACALYDVSERILFSGDFFGGLTEHPGFFATEKSWPGIKIFQQIYMPTNTAIENAISEILKVDPEPVMIAPQHGVMIKDDFVQYYIDKIKNLSVGLDLYNQNKIKISQYIEAIRQITHEVKTKFDKKVYDDLQHLLHTDDSFPEIFSIRDDEIYDIKIAAEDALQYFITKLLRNPGGSVKKDLHMLILRVLAGLNLPGDNLSLEATETDHQENTNETLFEEEVPDTNGAEENIHEDRDHLNIRKLLEVIEEESGSDKFNELTILRIMLKIPPDILKRNQVNSYNDFFQLEETRDQQFIQKLITACESVIGRPLPEKIWTNEEEDGK</sequence>
<name>A0A7V1PU51_CALAY</name>
<dbReference type="InterPro" id="IPR001279">
    <property type="entry name" value="Metallo-B-lactamas"/>
</dbReference>
<dbReference type="Gene3D" id="3.60.15.10">
    <property type="entry name" value="Ribonuclease Z/Hydroxyacylglutathione hydrolase-like"/>
    <property type="match status" value="1"/>
</dbReference>
<protein>
    <recommendedName>
        <fullName evidence="1">Metallo-beta-lactamase domain-containing protein</fullName>
    </recommendedName>
</protein>
<dbReference type="Pfam" id="PF19583">
    <property type="entry name" value="ODP"/>
    <property type="match status" value="1"/>
</dbReference>
<dbReference type="SUPFAM" id="SSF56281">
    <property type="entry name" value="Metallo-hydrolase/oxidoreductase"/>
    <property type="match status" value="1"/>
</dbReference>
<dbReference type="Proteomes" id="UP000886005">
    <property type="component" value="Unassembled WGS sequence"/>
</dbReference>
<comment type="caution">
    <text evidence="2">The sequence shown here is derived from an EMBL/GenBank/DDBJ whole genome shotgun (WGS) entry which is preliminary data.</text>
</comment>
<dbReference type="AlphaFoldDB" id="A0A7V1PU51"/>
<gene>
    <name evidence="2" type="ORF">ENJ10_02230</name>
</gene>